<evidence type="ECO:0000313" key="3">
    <source>
        <dbReference type="Proteomes" id="UP001333110"/>
    </source>
</evidence>
<evidence type="ECO:0000313" key="2">
    <source>
        <dbReference type="EMBL" id="KAK4830245.1"/>
    </source>
</evidence>
<dbReference type="InterPro" id="IPR000477">
    <property type="entry name" value="RT_dom"/>
</dbReference>
<comment type="caution">
    <text evidence="2">The sequence shown here is derived from an EMBL/GenBank/DDBJ whole genome shotgun (WGS) entry which is preliminary data.</text>
</comment>
<keyword evidence="3" id="KW-1185">Reference proteome</keyword>
<dbReference type="PANTHER" id="PTHR33332">
    <property type="entry name" value="REVERSE TRANSCRIPTASE DOMAIN-CONTAINING PROTEIN"/>
    <property type="match status" value="1"/>
</dbReference>
<name>A0AAN7PGG7_MYCAM</name>
<dbReference type="Proteomes" id="UP001333110">
    <property type="component" value="Unassembled WGS sequence"/>
</dbReference>
<protein>
    <recommendedName>
        <fullName evidence="1">Reverse transcriptase domain-containing protein</fullName>
    </recommendedName>
</protein>
<reference evidence="2 3" key="1">
    <citation type="journal article" date="2023" name="J. Hered.">
        <title>Chromosome-level genome of the wood stork (Mycteria americana) provides insight into avian chromosome evolution.</title>
        <authorList>
            <person name="Flamio R. Jr."/>
            <person name="Ramstad K.M."/>
        </authorList>
    </citation>
    <scope>NUCLEOTIDE SEQUENCE [LARGE SCALE GENOMIC DNA]</scope>
    <source>
        <strain evidence="2">JAX WOST 10</strain>
    </source>
</reference>
<gene>
    <name evidence="2" type="ORF">QYF61_009312</name>
</gene>
<proteinExistence type="predicted"/>
<evidence type="ECO:0000259" key="1">
    <source>
        <dbReference type="Pfam" id="PF00078"/>
    </source>
</evidence>
<dbReference type="Pfam" id="PF00078">
    <property type="entry name" value="RVT_1"/>
    <property type="match status" value="1"/>
</dbReference>
<dbReference type="EMBL" id="JAUNZN010000001">
    <property type="protein sequence ID" value="KAK4830245.1"/>
    <property type="molecule type" value="Genomic_DNA"/>
</dbReference>
<accession>A0AAN7PGG7</accession>
<organism evidence="2 3">
    <name type="scientific">Mycteria americana</name>
    <name type="common">Wood stork</name>
    <dbReference type="NCBI Taxonomy" id="33587"/>
    <lineage>
        <taxon>Eukaryota</taxon>
        <taxon>Metazoa</taxon>
        <taxon>Chordata</taxon>
        <taxon>Craniata</taxon>
        <taxon>Vertebrata</taxon>
        <taxon>Euteleostomi</taxon>
        <taxon>Archelosauria</taxon>
        <taxon>Archosauria</taxon>
        <taxon>Dinosauria</taxon>
        <taxon>Saurischia</taxon>
        <taxon>Theropoda</taxon>
        <taxon>Coelurosauria</taxon>
        <taxon>Aves</taxon>
        <taxon>Neognathae</taxon>
        <taxon>Neoaves</taxon>
        <taxon>Aequornithes</taxon>
        <taxon>Ciconiiformes</taxon>
        <taxon>Ciconiidae</taxon>
        <taxon>Mycteria</taxon>
    </lineage>
</organism>
<feature type="domain" description="Reverse transcriptase" evidence="1">
    <location>
        <begin position="193"/>
        <end position="388"/>
    </location>
</feature>
<sequence>MPVLGGSANPKCFALSKICFPQDATTLAAGLSRALGWVPWSRLEPAVSGTGQPRPLLTEAPAAPTASTWAYAPNIQFKKDVKVLECIQRTATKVVKGLEGMSYEEWLRTLGLSSLEKRRLRLEREVADLFSLISSDRIRGNGSKLHPGRFRLDIRKHFFLERMVKHWNRLPREVVDAPSDWKKINIMPIFKKVSLTYIPSKIMEQIVLVDMSKYEVIRDSQHGFTKDKSCLTNLVTFYDGVTGSVDKGRATNVVYLEFYKAFDTVLHNILPSTLERYGFEGWTVRWIRNWLDGHTQKVTVNGSMCKWKPVMSGVPQGSQLGTIPFNIFINDIHSGIECTISKLADDTKLSDAVDMPEGWDAIQRDLGKLEKWAHVNLMNFNKAKCKVLYLGQAIPNINTDWRMN</sequence>
<dbReference type="AlphaFoldDB" id="A0AAN7PGG7"/>